<proteinExistence type="predicted"/>
<dbReference type="Proteomes" id="UP001526147">
    <property type="component" value="Unassembled WGS sequence"/>
</dbReference>
<keyword evidence="1" id="KW-0175">Coiled coil</keyword>
<evidence type="ECO:0000313" key="3">
    <source>
        <dbReference type="EMBL" id="MCV9886230.1"/>
    </source>
</evidence>
<keyword evidence="2" id="KW-0472">Membrane</keyword>
<reference evidence="3 4" key="1">
    <citation type="submission" date="2022-10" db="EMBL/GenBank/DDBJ databases">
        <title>Draft genome assembly of moderately radiation resistant bacterium Metabacillus halosaccharovorans.</title>
        <authorList>
            <person name="Pal S."/>
            <person name="Gopinathan A."/>
        </authorList>
    </citation>
    <scope>NUCLEOTIDE SEQUENCE [LARGE SCALE GENOMIC DNA]</scope>
    <source>
        <strain evidence="3 4">VITHBRA001</strain>
    </source>
</reference>
<feature type="coiled-coil region" evidence="1">
    <location>
        <begin position="7"/>
        <end position="34"/>
    </location>
</feature>
<evidence type="ECO:0000313" key="4">
    <source>
        <dbReference type="Proteomes" id="UP001526147"/>
    </source>
</evidence>
<dbReference type="EMBL" id="JAOYEY010000036">
    <property type="protein sequence ID" value="MCV9886230.1"/>
    <property type="molecule type" value="Genomic_DNA"/>
</dbReference>
<feature type="transmembrane region" description="Helical" evidence="2">
    <location>
        <begin position="88"/>
        <end position="109"/>
    </location>
</feature>
<accession>A0ABT3DGP3</accession>
<keyword evidence="2" id="KW-1133">Transmembrane helix</keyword>
<organism evidence="3 4">
    <name type="scientific">Metabacillus halosaccharovorans</name>
    <dbReference type="NCBI Taxonomy" id="930124"/>
    <lineage>
        <taxon>Bacteria</taxon>
        <taxon>Bacillati</taxon>
        <taxon>Bacillota</taxon>
        <taxon>Bacilli</taxon>
        <taxon>Bacillales</taxon>
        <taxon>Bacillaceae</taxon>
        <taxon>Metabacillus</taxon>
    </lineage>
</organism>
<gene>
    <name evidence="3" type="ORF">OIH86_11225</name>
</gene>
<evidence type="ECO:0000256" key="1">
    <source>
        <dbReference type="SAM" id="Coils"/>
    </source>
</evidence>
<evidence type="ECO:0000256" key="2">
    <source>
        <dbReference type="SAM" id="Phobius"/>
    </source>
</evidence>
<keyword evidence="2" id="KW-0812">Transmembrane</keyword>
<dbReference type="RefSeq" id="WP_264142858.1">
    <property type="nucleotide sequence ID" value="NZ_JAOYEY010000036.1"/>
</dbReference>
<sequence>MSKAMEENNVSERLDNHEQRINQLETNYGMVMDKIADMEKGQLDLQNTVLKEFSSTKDMLNEQNKLNSTLLEQMYGIKTLRITTRKDIWLGLLGGSGIVGVLSLIISQWQHILKIFGG</sequence>
<name>A0ABT3DGP3_9BACI</name>
<comment type="caution">
    <text evidence="3">The sequence shown here is derived from an EMBL/GenBank/DDBJ whole genome shotgun (WGS) entry which is preliminary data.</text>
</comment>
<keyword evidence="4" id="KW-1185">Reference proteome</keyword>
<protein>
    <submittedName>
        <fullName evidence="3">Uncharacterized protein</fullName>
    </submittedName>
</protein>